<evidence type="ECO:0000256" key="3">
    <source>
        <dbReference type="SAM" id="MobiDB-lite"/>
    </source>
</evidence>
<dbReference type="EMBL" id="KQ085993">
    <property type="protein sequence ID" value="KLO11721.1"/>
    <property type="molecule type" value="Genomic_DNA"/>
</dbReference>
<protein>
    <recommendedName>
        <fullName evidence="2">Succinate dehydrogenase assembly factor 4, mitochondrial</fullName>
    </recommendedName>
</protein>
<comment type="similarity">
    <text evidence="1">Belongs to the SDHAF4 family.</text>
</comment>
<dbReference type="AlphaFoldDB" id="A0A0H2S434"/>
<dbReference type="Proteomes" id="UP000053477">
    <property type="component" value="Unassembled WGS sequence"/>
</dbReference>
<keyword evidence="5" id="KW-1185">Reference proteome</keyword>
<proteinExistence type="inferred from homology"/>
<reference evidence="4 5" key="1">
    <citation type="submission" date="2015-04" db="EMBL/GenBank/DDBJ databases">
        <title>Complete genome sequence of Schizopora paradoxa KUC8140, a cosmopolitan wood degrader in East Asia.</title>
        <authorList>
            <consortium name="DOE Joint Genome Institute"/>
            <person name="Min B."/>
            <person name="Park H."/>
            <person name="Jang Y."/>
            <person name="Kim J.-J."/>
            <person name="Kim K.H."/>
            <person name="Pangilinan J."/>
            <person name="Lipzen A."/>
            <person name="Riley R."/>
            <person name="Grigoriev I.V."/>
            <person name="Spatafora J.W."/>
            <person name="Choi I.-G."/>
        </authorList>
    </citation>
    <scope>NUCLEOTIDE SEQUENCE [LARGE SCALE GENOMIC DNA]</scope>
    <source>
        <strain evidence="4 5">KUC8140</strain>
    </source>
</reference>
<dbReference type="Pfam" id="PF07896">
    <property type="entry name" value="DUF1674"/>
    <property type="match status" value="1"/>
</dbReference>
<evidence type="ECO:0000256" key="2">
    <source>
        <dbReference type="ARBA" id="ARBA00022170"/>
    </source>
</evidence>
<dbReference type="PANTHER" id="PTHR28524">
    <property type="entry name" value="SUCCINATE DEHYDROGENASE ASSEMBLY FACTOR 4, MITOCHONDRIAL"/>
    <property type="match status" value="1"/>
</dbReference>
<dbReference type="PANTHER" id="PTHR28524:SF3">
    <property type="entry name" value="SUCCINATE DEHYDROGENASE ASSEMBLY FACTOR 4, MITOCHONDRIAL"/>
    <property type="match status" value="1"/>
</dbReference>
<evidence type="ECO:0000256" key="1">
    <source>
        <dbReference type="ARBA" id="ARBA00005701"/>
    </source>
</evidence>
<dbReference type="GO" id="GO:0034553">
    <property type="term" value="P:mitochondrial respiratory chain complex II assembly"/>
    <property type="evidence" value="ECO:0007669"/>
    <property type="project" value="TreeGrafter"/>
</dbReference>
<sequence>MSARLISTSHVPRVSLSRPGPPPLPPKDQKEFEDLVRAAATPAAASVVLEKGDEMHPDARKKVDPGFDGEVNPQTGEVGGPKREPVQHGDWSFGGRATDF</sequence>
<feature type="region of interest" description="Disordered" evidence="3">
    <location>
        <begin position="47"/>
        <end position="100"/>
    </location>
</feature>
<organism evidence="4 5">
    <name type="scientific">Schizopora paradoxa</name>
    <dbReference type="NCBI Taxonomy" id="27342"/>
    <lineage>
        <taxon>Eukaryota</taxon>
        <taxon>Fungi</taxon>
        <taxon>Dikarya</taxon>
        <taxon>Basidiomycota</taxon>
        <taxon>Agaricomycotina</taxon>
        <taxon>Agaricomycetes</taxon>
        <taxon>Hymenochaetales</taxon>
        <taxon>Schizoporaceae</taxon>
        <taxon>Schizopora</taxon>
    </lineage>
</organism>
<dbReference type="FunCoup" id="A0A0H2S434">
    <property type="interactions" value="177"/>
</dbReference>
<dbReference type="STRING" id="27342.A0A0H2S434"/>
<feature type="region of interest" description="Disordered" evidence="3">
    <location>
        <begin position="1"/>
        <end position="29"/>
    </location>
</feature>
<dbReference type="InParanoid" id="A0A0H2S434"/>
<dbReference type="OrthoDB" id="201362at2759"/>
<accession>A0A0H2S434</accession>
<evidence type="ECO:0000313" key="4">
    <source>
        <dbReference type="EMBL" id="KLO11721.1"/>
    </source>
</evidence>
<name>A0A0H2S434_9AGAM</name>
<feature type="compositionally biased region" description="Basic and acidic residues" evidence="3">
    <location>
        <begin position="50"/>
        <end position="65"/>
    </location>
</feature>
<feature type="compositionally biased region" description="Polar residues" evidence="3">
    <location>
        <begin position="1"/>
        <end position="10"/>
    </location>
</feature>
<gene>
    <name evidence="4" type="ORF">SCHPADRAFT_830603</name>
</gene>
<dbReference type="InterPro" id="IPR012875">
    <property type="entry name" value="SDHF4"/>
</dbReference>
<dbReference type="GO" id="GO:0005739">
    <property type="term" value="C:mitochondrion"/>
    <property type="evidence" value="ECO:0007669"/>
    <property type="project" value="TreeGrafter"/>
</dbReference>
<evidence type="ECO:0000313" key="5">
    <source>
        <dbReference type="Proteomes" id="UP000053477"/>
    </source>
</evidence>